<dbReference type="GO" id="GO:0030256">
    <property type="term" value="C:type I protein secretion system complex"/>
    <property type="evidence" value="ECO:0007669"/>
    <property type="project" value="InterPro"/>
</dbReference>
<keyword evidence="4" id="KW-0067">ATP-binding</keyword>
<dbReference type="PROSITE" id="PS50893">
    <property type="entry name" value="ABC_TRANSPORTER_2"/>
    <property type="match status" value="1"/>
</dbReference>
<dbReference type="Pfam" id="PF00005">
    <property type="entry name" value="ABC_tran"/>
    <property type="match status" value="1"/>
</dbReference>
<dbReference type="NCBIfam" id="TIGR01842">
    <property type="entry name" value="type_I_sec_PrtD"/>
    <property type="match status" value="1"/>
</dbReference>
<feature type="transmembrane region" description="Helical" evidence="7">
    <location>
        <begin position="144"/>
        <end position="170"/>
    </location>
</feature>
<evidence type="ECO:0000259" key="8">
    <source>
        <dbReference type="PROSITE" id="PS50893"/>
    </source>
</evidence>
<dbReference type="InterPro" id="IPR017871">
    <property type="entry name" value="ABC_transporter-like_CS"/>
</dbReference>
<dbReference type="SUPFAM" id="SSF90123">
    <property type="entry name" value="ABC transporter transmembrane region"/>
    <property type="match status" value="1"/>
</dbReference>
<dbReference type="PANTHER" id="PTHR24221:SF248">
    <property type="entry name" value="ABC TRANSPORTER TRANSMEMBRANE REGION"/>
    <property type="match status" value="1"/>
</dbReference>
<dbReference type="AlphaFoldDB" id="A0AAP3XR79"/>
<dbReference type="Gene3D" id="3.40.50.300">
    <property type="entry name" value="P-loop containing nucleotide triphosphate hydrolases"/>
    <property type="match status" value="1"/>
</dbReference>
<dbReference type="InterPro" id="IPR003593">
    <property type="entry name" value="AAA+_ATPase"/>
</dbReference>
<dbReference type="PROSITE" id="PS00211">
    <property type="entry name" value="ABC_TRANSPORTER_1"/>
    <property type="match status" value="1"/>
</dbReference>
<evidence type="ECO:0000256" key="5">
    <source>
        <dbReference type="ARBA" id="ARBA00022989"/>
    </source>
</evidence>
<dbReference type="GO" id="GO:0034040">
    <property type="term" value="F:ATPase-coupled lipid transmembrane transporter activity"/>
    <property type="evidence" value="ECO:0007669"/>
    <property type="project" value="TreeGrafter"/>
</dbReference>
<dbReference type="GO" id="GO:0005524">
    <property type="term" value="F:ATP binding"/>
    <property type="evidence" value="ECO:0007669"/>
    <property type="project" value="UniProtKB-KW"/>
</dbReference>
<keyword evidence="6 7" id="KW-0472">Membrane</keyword>
<dbReference type="InterPro" id="IPR003439">
    <property type="entry name" value="ABC_transporter-like_ATP-bd"/>
</dbReference>
<dbReference type="InterPro" id="IPR036640">
    <property type="entry name" value="ABC1_TM_sf"/>
</dbReference>
<evidence type="ECO:0000259" key="9">
    <source>
        <dbReference type="PROSITE" id="PS50929"/>
    </source>
</evidence>
<feature type="domain" description="ABC transmembrane type-1" evidence="9">
    <location>
        <begin position="19"/>
        <end position="296"/>
    </location>
</feature>
<dbReference type="GO" id="GO:0140359">
    <property type="term" value="F:ABC-type transporter activity"/>
    <property type="evidence" value="ECO:0007669"/>
    <property type="project" value="InterPro"/>
</dbReference>
<evidence type="ECO:0000256" key="2">
    <source>
        <dbReference type="ARBA" id="ARBA00022692"/>
    </source>
</evidence>
<feature type="transmembrane region" description="Helical" evidence="7">
    <location>
        <begin position="51"/>
        <end position="71"/>
    </location>
</feature>
<dbReference type="InterPro" id="IPR010128">
    <property type="entry name" value="ATPase_T1SS_PrtD-like"/>
</dbReference>
<proteinExistence type="predicted"/>
<dbReference type="Pfam" id="PF00664">
    <property type="entry name" value="ABC_membrane"/>
    <property type="match status" value="1"/>
</dbReference>
<dbReference type="GO" id="GO:0016887">
    <property type="term" value="F:ATP hydrolysis activity"/>
    <property type="evidence" value="ECO:0007669"/>
    <property type="project" value="InterPro"/>
</dbReference>
<dbReference type="EMBL" id="JARGEQ010000083">
    <property type="protein sequence ID" value="MDF1586452.1"/>
    <property type="molecule type" value="Genomic_DNA"/>
</dbReference>
<keyword evidence="2 7" id="KW-0812">Transmembrane</keyword>
<keyword evidence="5 7" id="KW-1133">Transmembrane helix</keyword>
<dbReference type="Gene3D" id="1.20.1560.10">
    <property type="entry name" value="ABC transporter type 1, transmembrane domain"/>
    <property type="match status" value="1"/>
</dbReference>
<comment type="subcellular location">
    <subcellularLocation>
        <location evidence="1">Cell membrane</location>
        <topology evidence="1">Multi-pass membrane protein</topology>
    </subcellularLocation>
</comment>
<dbReference type="Proteomes" id="UP001301140">
    <property type="component" value="Unassembled WGS sequence"/>
</dbReference>
<dbReference type="PANTHER" id="PTHR24221">
    <property type="entry name" value="ATP-BINDING CASSETTE SUB-FAMILY B"/>
    <property type="match status" value="1"/>
</dbReference>
<dbReference type="CDD" id="cd18586">
    <property type="entry name" value="ABC_6TM_PrtD_like"/>
    <property type="match status" value="1"/>
</dbReference>
<dbReference type="InterPro" id="IPR047957">
    <property type="entry name" value="ABC_AprD-like_6TM"/>
</dbReference>
<evidence type="ECO:0000256" key="4">
    <source>
        <dbReference type="ARBA" id="ARBA00022840"/>
    </source>
</evidence>
<dbReference type="RefSeq" id="WP_327788868.1">
    <property type="nucleotide sequence ID" value="NZ_JARGEQ010000083.1"/>
</dbReference>
<keyword evidence="11" id="KW-1185">Reference proteome</keyword>
<dbReference type="InterPro" id="IPR039421">
    <property type="entry name" value="Type_1_exporter"/>
</dbReference>
<dbReference type="GO" id="GO:0005886">
    <property type="term" value="C:plasma membrane"/>
    <property type="evidence" value="ECO:0007669"/>
    <property type="project" value="UniProtKB-SubCell"/>
</dbReference>
<dbReference type="InterPro" id="IPR011527">
    <property type="entry name" value="ABC1_TM_dom"/>
</dbReference>
<accession>A0AAP3XR79</accession>
<protein>
    <submittedName>
        <fullName evidence="10">Type I secretion system permease/ATPase</fullName>
    </submittedName>
</protein>
<sequence>MTASPIDAAFRSCRSVLMAVVAFSCVINLLMLTGPFFMLQIYDRVLASRSVPTLVALLALAVFLYVFQGIFDLIRARVLVGLGLRLDSRLRGLSFEMMSTLLQRRGREGSVQQPLRDLDQLRHFLSGQGPIAIFDLPWMPFYLAMLYLLHPLLGAVGLAGIIVLCSFMLITEFATKSPTRLAGQRSSARNGLAETYCRNAESIRAMGMADEMRARWEQAHVAFLADNGRAVKISSDLSALSKVFRFMLQSLMLASGAWLAIEGEASAGAMIAASILSARALAPVELAIANWRNFVAARQSRGRLSALSRELPPQPKPMALPAPVSRLDVQAMAVAPPGQAKATIGGVTFTAEAGSAVGVIGPTGSGKSSLARALVGAWPASKGSVRLDGGAIEHWDPVALGAHIGYLPQDIELFDGTIAENIARFSKNAEPGDIIAAADRAGVHDLIQRLPNGYDTKLGEGGTALSGGERQRIALARALYGEPFLIVLDEPNSNLDADGEAALTRAIKWARQAKRVVIVVAHRPSALAAVDLVLMMQSGQQLAFGPKDEVLGKVLQKPRAA</sequence>
<dbReference type="PROSITE" id="PS50929">
    <property type="entry name" value="ABC_TM1F"/>
    <property type="match status" value="1"/>
</dbReference>
<evidence type="ECO:0000256" key="6">
    <source>
        <dbReference type="ARBA" id="ARBA00023136"/>
    </source>
</evidence>
<comment type="caution">
    <text evidence="10">The sequence shown here is derived from an EMBL/GenBank/DDBJ whole genome shotgun (WGS) entry which is preliminary data.</text>
</comment>
<evidence type="ECO:0000313" key="11">
    <source>
        <dbReference type="Proteomes" id="UP001301140"/>
    </source>
</evidence>
<evidence type="ECO:0000256" key="3">
    <source>
        <dbReference type="ARBA" id="ARBA00022741"/>
    </source>
</evidence>
<name>A0AAP3XR79_9PROT</name>
<feature type="transmembrane region" description="Helical" evidence="7">
    <location>
        <begin position="16"/>
        <end position="39"/>
    </location>
</feature>
<dbReference type="SMART" id="SM00382">
    <property type="entry name" value="AAA"/>
    <property type="match status" value="1"/>
</dbReference>
<gene>
    <name evidence="10" type="ORF">PZ740_08650</name>
</gene>
<evidence type="ECO:0000256" key="1">
    <source>
        <dbReference type="ARBA" id="ARBA00004651"/>
    </source>
</evidence>
<keyword evidence="3" id="KW-0547">Nucleotide-binding</keyword>
<dbReference type="SUPFAM" id="SSF52540">
    <property type="entry name" value="P-loop containing nucleoside triphosphate hydrolases"/>
    <property type="match status" value="1"/>
</dbReference>
<evidence type="ECO:0000313" key="10">
    <source>
        <dbReference type="EMBL" id="MDF1586452.1"/>
    </source>
</evidence>
<dbReference type="InterPro" id="IPR027417">
    <property type="entry name" value="P-loop_NTPase"/>
</dbReference>
<evidence type="ECO:0000256" key="7">
    <source>
        <dbReference type="SAM" id="Phobius"/>
    </source>
</evidence>
<organism evidence="10 11">
    <name type="scientific">Marinimicrococcus flavescens</name>
    <dbReference type="NCBI Taxonomy" id="3031815"/>
    <lineage>
        <taxon>Bacteria</taxon>
        <taxon>Pseudomonadati</taxon>
        <taxon>Pseudomonadota</taxon>
        <taxon>Alphaproteobacteria</taxon>
        <taxon>Geminicoccales</taxon>
        <taxon>Geminicoccaceae</taxon>
        <taxon>Marinimicrococcus</taxon>
    </lineage>
</organism>
<reference evidence="10 11" key="1">
    <citation type="submission" date="2023-03" db="EMBL/GenBank/DDBJ databases">
        <title>YIM 152171 draft genome.</title>
        <authorList>
            <person name="Yang Z."/>
        </authorList>
    </citation>
    <scope>NUCLEOTIDE SEQUENCE [LARGE SCALE GENOMIC DNA]</scope>
    <source>
        <strain evidence="10 11">YIM 152171</strain>
    </source>
</reference>
<feature type="domain" description="ABC transporter" evidence="8">
    <location>
        <begin position="327"/>
        <end position="561"/>
    </location>
</feature>
<dbReference type="GO" id="GO:0030253">
    <property type="term" value="P:protein secretion by the type I secretion system"/>
    <property type="evidence" value="ECO:0007669"/>
    <property type="project" value="InterPro"/>
</dbReference>